<organism evidence="2 3">
    <name type="scientific">Thalassiosira oceanica</name>
    <name type="common">Marine diatom</name>
    <dbReference type="NCBI Taxonomy" id="159749"/>
    <lineage>
        <taxon>Eukaryota</taxon>
        <taxon>Sar</taxon>
        <taxon>Stramenopiles</taxon>
        <taxon>Ochrophyta</taxon>
        <taxon>Bacillariophyta</taxon>
        <taxon>Coscinodiscophyceae</taxon>
        <taxon>Thalassiosirophycidae</taxon>
        <taxon>Thalassiosirales</taxon>
        <taxon>Thalassiosiraceae</taxon>
        <taxon>Thalassiosira</taxon>
    </lineage>
</organism>
<accession>K0RKB3</accession>
<proteinExistence type="predicted"/>
<protein>
    <submittedName>
        <fullName evidence="2">Uncharacterized protein</fullName>
    </submittedName>
</protein>
<reference evidence="2 3" key="1">
    <citation type="journal article" date="2012" name="Genome Biol.">
        <title>Genome and low-iron response of an oceanic diatom adapted to chronic iron limitation.</title>
        <authorList>
            <person name="Lommer M."/>
            <person name="Specht M."/>
            <person name="Roy A.S."/>
            <person name="Kraemer L."/>
            <person name="Andreson R."/>
            <person name="Gutowska M.A."/>
            <person name="Wolf J."/>
            <person name="Bergner S.V."/>
            <person name="Schilhabel M.B."/>
            <person name="Klostermeier U.C."/>
            <person name="Beiko R.G."/>
            <person name="Rosenstiel P."/>
            <person name="Hippler M."/>
            <person name="Laroche J."/>
        </authorList>
    </citation>
    <scope>NUCLEOTIDE SEQUENCE [LARGE SCALE GENOMIC DNA]</scope>
    <source>
        <strain evidence="2 3">CCMP1005</strain>
    </source>
</reference>
<dbReference type="AlphaFoldDB" id="K0RKB3"/>
<feature type="compositionally biased region" description="Basic and acidic residues" evidence="1">
    <location>
        <begin position="83"/>
        <end position="94"/>
    </location>
</feature>
<keyword evidence="3" id="KW-1185">Reference proteome</keyword>
<gene>
    <name evidence="2" type="ORF">THAOC_26873</name>
</gene>
<dbReference type="Proteomes" id="UP000266841">
    <property type="component" value="Unassembled WGS sequence"/>
</dbReference>
<sequence length="153" mass="16403">MRQSSPSARSTGGGWALRAWRALSSPSASGLTASRALAASPACSPSHRDLCIDLRARTARPATVTFEKIVSIDPSVTIPTRPRVPDNDETDRPGKYPVHLSWIRLATSGRNSNHIPLSAGQSAADIFCDGQRARRHCAEGDGAAARRIRPPLR</sequence>
<evidence type="ECO:0000256" key="1">
    <source>
        <dbReference type="SAM" id="MobiDB-lite"/>
    </source>
</evidence>
<evidence type="ECO:0000313" key="2">
    <source>
        <dbReference type="EMBL" id="EJK53645.1"/>
    </source>
</evidence>
<evidence type="ECO:0000313" key="3">
    <source>
        <dbReference type="Proteomes" id="UP000266841"/>
    </source>
</evidence>
<dbReference type="EMBL" id="AGNL01037367">
    <property type="protein sequence ID" value="EJK53645.1"/>
    <property type="molecule type" value="Genomic_DNA"/>
</dbReference>
<feature type="region of interest" description="Disordered" evidence="1">
    <location>
        <begin position="76"/>
        <end position="95"/>
    </location>
</feature>
<comment type="caution">
    <text evidence="2">The sequence shown here is derived from an EMBL/GenBank/DDBJ whole genome shotgun (WGS) entry which is preliminary data.</text>
</comment>
<name>K0RKB3_THAOC</name>